<proteinExistence type="predicted"/>
<protein>
    <recommendedName>
        <fullName evidence="1">YpoC-like domain-containing protein</fullName>
    </recommendedName>
</protein>
<dbReference type="EMBL" id="QWVS01000002">
    <property type="protein sequence ID" value="RID89204.1"/>
    <property type="molecule type" value="Genomic_DNA"/>
</dbReference>
<dbReference type="InterPro" id="IPR048427">
    <property type="entry name" value="YpoC"/>
</dbReference>
<dbReference type="Pfam" id="PF21747">
    <property type="entry name" value="YpoC"/>
    <property type="match status" value="1"/>
</dbReference>
<evidence type="ECO:0000259" key="1">
    <source>
        <dbReference type="Pfam" id="PF21747"/>
    </source>
</evidence>
<sequence>MSGTGWLRVPIELQCSLFFSEPEIVVPVRDIQEWRELDEYILFPYDVAFFAGIEAYKPWEHVHKHIPDLLGKWKEIEESCRTYFTERQAKRALEPMKEGISLLFMMLFWVHGKPVYLQDWPLHVDALDIKPVNAVERLTFIMKGPARYHAFVQLSELFRELEKHYVKHQIKNRLRQ</sequence>
<dbReference type="RefSeq" id="WP_119115315.1">
    <property type="nucleotide sequence ID" value="NZ_QWVS01000002.1"/>
</dbReference>
<gene>
    <name evidence="2" type="ORF">D1953_01165</name>
</gene>
<name>A0A398BHU9_9BACI</name>
<organism evidence="2 3">
    <name type="scientific">Peribacillus asahii</name>
    <dbReference type="NCBI Taxonomy" id="228899"/>
    <lineage>
        <taxon>Bacteria</taxon>
        <taxon>Bacillati</taxon>
        <taxon>Bacillota</taxon>
        <taxon>Bacilli</taxon>
        <taxon>Bacillales</taxon>
        <taxon>Bacillaceae</taxon>
        <taxon>Peribacillus</taxon>
    </lineage>
</organism>
<feature type="domain" description="YpoC-like" evidence="1">
    <location>
        <begin position="64"/>
        <end position="172"/>
    </location>
</feature>
<dbReference type="Proteomes" id="UP000266016">
    <property type="component" value="Unassembled WGS sequence"/>
</dbReference>
<accession>A0A398BHU9</accession>
<dbReference type="AlphaFoldDB" id="A0A398BHU9"/>
<evidence type="ECO:0000313" key="3">
    <source>
        <dbReference type="Proteomes" id="UP000266016"/>
    </source>
</evidence>
<evidence type="ECO:0000313" key="2">
    <source>
        <dbReference type="EMBL" id="RID89204.1"/>
    </source>
</evidence>
<comment type="caution">
    <text evidence="2">The sequence shown here is derived from an EMBL/GenBank/DDBJ whole genome shotgun (WGS) entry which is preliminary data.</text>
</comment>
<keyword evidence="3" id="KW-1185">Reference proteome</keyword>
<reference evidence="2 3" key="1">
    <citation type="submission" date="2018-08" db="EMBL/GenBank/DDBJ databases">
        <title>Bacillus jemisoniae sp. nov., Bacillus chryseoplanitiae sp. nov., Bacillus resnikiae sp. nov., and Bacillus frankliniae sp. nov., isolated from Viking spacecraft and associated surfaces.</title>
        <authorList>
            <person name="Seuylemezian A."/>
            <person name="Vaishampayan P."/>
        </authorList>
    </citation>
    <scope>NUCLEOTIDE SEQUENCE [LARGE SCALE GENOMIC DNA]</scope>
    <source>
        <strain evidence="2 3">MA001</strain>
    </source>
</reference>